<dbReference type="Pfam" id="PF13649">
    <property type="entry name" value="Methyltransf_25"/>
    <property type="match status" value="1"/>
</dbReference>
<dbReference type="SUPFAM" id="SSF53335">
    <property type="entry name" value="S-adenosyl-L-methionine-dependent methyltransferases"/>
    <property type="match status" value="1"/>
</dbReference>
<dbReference type="Gene3D" id="3.40.50.150">
    <property type="entry name" value="Vaccinia Virus protein VP39"/>
    <property type="match status" value="1"/>
</dbReference>
<accession>A0A2V2N7R9</accession>
<dbReference type="InterPro" id="IPR029063">
    <property type="entry name" value="SAM-dependent_MTases_sf"/>
</dbReference>
<organism evidence="2 3">
    <name type="scientific">Methanospirillum lacunae</name>
    <dbReference type="NCBI Taxonomy" id="668570"/>
    <lineage>
        <taxon>Archaea</taxon>
        <taxon>Methanobacteriati</taxon>
        <taxon>Methanobacteriota</taxon>
        <taxon>Stenosarchaea group</taxon>
        <taxon>Methanomicrobia</taxon>
        <taxon>Methanomicrobiales</taxon>
        <taxon>Methanospirillaceae</taxon>
        <taxon>Methanospirillum</taxon>
    </lineage>
</organism>
<dbReference type="EMBL" id="QGMY01000008">
    <property type="protein sequence ID" value="PWR71323.1"/>
    <property type="molecule type" value="Genomic_DNA"/>
</dbReference>
<dbReference type="GO" id="GO:0032259">
    <property type="term" value="P:methylation"/>
    <property type="evidence" value="ECO:0007669"/>
    <property type="project" value="UniProtKB-KW"/>
</dbReference>
<dbReference type="GeneID" id="97547053"/>
<proteinExistence type="predicted"/>
<evidence type="ECO:0000259" key="1">
    <source>
        <dbReference type="Pfam" id="PF13649"/>
    </source>
</evidence>
<keyword evidence="2" id="KW-0489">Methyltransferase</keyword>
<dbReference type="GO" id="GO:0008168">
    <property type="term" value="F:methyltransferase activity"/>
    <property type="evidence" value="ECO:0007669"/>
    <property type="project" value="UniProtKB-KW"/>
</dbReference>
<keyword evidence="2" id="KW-0808">Transferase</keyword>
<feature type="domain" description="Methyltransferase" evidence="1">
    <location>
        <begin position="74"/>
        <end position="153"/>
    </location>
</feature>
<gene>
    <name evidence="2" type="ORF">DK846_10675</name>
</gene>
<dbReference type="PANTHER" id="PTHR43667">
    <property type="entry name" value="CYCLOPROPANE-FATTY-ACYL-PHOSPHOLIPID SYNTHASE"/>
    <property type="match status" value="1"/>
</dbReference>
<comment type="caution">
    <text evidence="2">The sequence shown here is derived from an EMBL/GenBank/DDBJ whole genome shotgun (WGS) entry which is preliminary data.</text>
</comment>
<dbReference type="OrthoDB" id="57427at2157"/>
<dbReference type="RefSeq" id="WP_109968941.1">
    <property type="nucleotide sequence ID" value="NZ_CP176093.1"/>
</dbReference>
<dbReference type="PANTHER" id="PTHR43667:SF2">
    <property type="entry name" value="FATTY ACID C-METHYL TRANSFERASE"/>
    <property type="match status" value="1"/>
</dbReference>
<dbReference type="Proteomes" id="UP000245657">
    <property type="component" value="Unassembled WGS sequence"/>
</dbReference>
<reference evidence="2 3" key="1">
    <citation type="submission" date="2018-05" db="EMBL/GenBank/DDBJ databases">
        <title>Draft genome of Methanospirillum lacunae Ki8-1.</title>
        <authorList>
            <person name="Dueholm M.S."/>
            <person name="Nielsen P.H."/>
            <person name="Bakmann L.F."/>
            <person name="Otzen D.E."/>
        </authorList>
    </citation>
    <scope>NUCLEOTIDE SEQUENCE [LARGE SCALE GENOMIC DNA]</scope>
    <source>
        <strain evidence="2 3">Ki8-1</strain>
    </source>
</reference>
<protein>
    <submittedName>
        <fullName evidence="2">Methyltransferase</fullName>
    </submittedName>
</protein>
<evidence type="ECO:0000313" key="3">
    <source>
        <dbReference type="Proteomes" id="UP000245657"/>
    </source>
</evidence>
<keyword evidence="3" id="KW-1185">Reference proteome</keyword>
<dbReference type="InterPro" id="IPR041698">
    <property type="entry name" value="Methyltransf_25"/>
</dbReference>
<name>A0A2V2N7R9_9EURY</name>
<sequence length="287" mass="32968">MDQDQTEIIQYWTECWTSSLLTLDSISDDIQADIWNKRSHNFGKDGDEDRQKKKNKEFFDILEEAGFTPKGATVLDIGCGPGSLSLPLAQAGAHVTALDISHGMLERLSETAEQKGLSIKTIETSWWTVDIDKLGLRNSFDLVIASKTPSIRDVESFNRMVACSRDYCYFSGFIRKDPPKIPAEVYVQILKEVPEMNSFASAFIYPFMYLYSLGIHPIVRFAHRNMKYEEPWSEAAEKTIDSLKTRRDLSEDMKHQIQEYYKKMSKNGMSNSDYEMFSGSMVWQIQK</sequence>
<evidence type="ECO:0000313" key="2">
    <source>
        <dbReference type="EMBL" id="PWR71323.1"/>
    </source>
</evidence>
<dbReference type="InterPro" id="IPR050723">
    <property type="entry name" value="CFA/CMAS"/>
</dbReference>
<dbReference type="AlphaFoldDB" id="A0A2V2N7R9"/>
<dbReference type="CDD" id="cd02440">
    <property type="entry name" value="AdoMet_MTases"/>
    <property type="match status" value="1"/>
</dbReference>